<dbReference type="EMBL" id="CP053708">
    <property type="protein sequence ID" value="QKE89797.1"/>
    <property type="molecule type" value="Genomic_DNA"/>
</dbReference>
<dbReference type="Pfam" id="PF05135">
    <property type="entry name" value="Phage_connect_1"/>
    <property type="match status" value="1"/>
</dbReference>
<name>A0A6M8HND7_9PROT</name>
<dbReference type="InterPro" id="IPR006450">
    <property type="entry name" value="Phage_HK97_gp6-like"/>
</dbReference>
<dbReference type="Gene3D" id="1.10.3230.30">
    <property type="entry name" value="Phage gp6-like head-tail connector protein"/>
    <property type="match status" value="1"/>
</dbReference>
<gene>
    <name evidence="1" type="ORF">HN018_06865</name>
</gene>
<dbReference type="InterPro" id="IPR021146">
    <property type="entry name" value="Phage_gp6-like_head-tail"/>
</dbReference>
<protein>
    <recommendedName>
        <fullName evidence="3">Phage gp6-like head-tail connector protein</fullName>
    </recommendedName>
</protein>
<evidence type="ECO:0000313" key="2">
    <source>
        <dbReference type="Proteomes" id="UP000500767"/>
    </source>
</evidence>
<evidence type="ECO:0008006" key="3">
    <source>
        <dbReference type="Google" id="ProtNLM"/>
    </source>
</evidence>
<dbReference type="KEGG" id="lck:HN018_06865"/>
<dbReference type="Proteomes" id="UP000500767">
    <property type="component" value="Chromosome"/>
</dbReference>
<dbReference type="InterPro" id="IPR011738">
    <property type="entry name" value="Phage_CHP"/>
</dbReference>
<accession>A0A6M8HND7</accession>
<reference evidence="1 2" key="1">
    <citation type="journal article" date="2014" name="World J. Microbiol. Biotechnol.">
        <title>Biodiversity and physiological characteristics of Antarctic and Arctic lichens-associated bacteria.</title>
        <authorList>
            <person name="Lee Y.M."/>
            <person name="Kim E.H."/>
            <person name="Lee H.K."/>
            <person name="Hong S.G."/>
        </authorList>
    </citation>
    <scope>NUCLEOTIDE SEQUENCE [LARGE SCALE GENOMIC DNA]</scope>
    <source>
        <strain evidence="1 2">PAMC 26569</strain>
    </source>
</reference>
<evidence type="ECO:0000313" key="1">
    <source>
        <dbReference type="EMBL" id="QKE89797.1"/>
    </source>
</evidence>
<dbReference type="NCBIfam" id="TIGR02215">
    <property type="entry name" value="phage_chp_gp8"/>
    <property type="match status" value="1"/>
</dbReference>
<dbReference type="AlphaFoldDB" id="A0A6M8HND7"/>
<organism evidence="1 2">
    <name type="scientific">Lichenicola cladoniae</name>
    <dbReference type="NCBI Taxonomy" id="1484109"/>
    <lineage>
        <taxon>Bacteria</taxon>
        <taxon>Pseudomonadati</taxon>
        <taxon>Pseudomonadota</taxon>
        <taxon>Alphaproteobacteria</taxon>
        <taxon>Acetobacterales</taxon>
        <taxon>Acetobacteraceae</taxon>
        <taxon>Lichenicola</taxon>
    </lineage>
</organism>
<proteinExistence type="predicted"/>
<dbReference type="RefSeq" id="WP_171834784.1">
    <property type="nucleotide sequence ID" value="NZ_CP053708.1"/>
</dbReference>
<dbReference type="CDD" id="cd08054">
    <property type="entry name" value="gp6"/>
    <property type="match status" value="1"/>
</dbReference>
<keyword evidence="2" id="KW-1185">Reference proteome</keyword>
<sequence>MYSAIGVVTPPATLLSLDQVRRHIRIDTEDEDDLLEIYLGAATTMAEEFLARALVTQTLRWVMAHSPPTNQFPMFPFTAFILPLWMPYSMLFQRPVEIPRSPVQSIVSIATGQWGQADTVLDPSSYHLDLNTEPSRLHLLNGAGNFPSDHLIVEFVAGYADPASVPKPIVMAILLLTAFLYENRGDAGGDMPPAATALLWPYKIQTFGG</sequence>
<dbReference type="NCBIfam" id="TIGR01560">
    <property type="entry name" value="put_DNA_pack"/>
    <property type="match status" value="1"/>
</dbReference>